<feature type="compositionally biased region" description="Low complexity" evidence="1">
    <location>
        <begin position="293"/>
        <end position="318"/>
    </location>
</feature>
<organism evidence="3 4">
    <name type="scientific">Panaeolus cyanescens</name>
    <dbReference type="NCBI Taxonomy" id="181874"/>
    <lineage>
        <taxon>Eukaryota</taxon>
        <taxon>Fungi</taxon>
        <taxon>Dikarya</taxon>
        <taxon>Basidiomycota</taxon>
        <taxon>Agaricomycotina</taxon>
        <taxon>Agaricomycetes</taxon>
        <taxon>Agaricomycetidae</taxon>
        <taxon>Agaricales</taxon>
        <taxon>Agaricineae</taxon>
        <taxon>Galeropsidaceae</taxon>
        <taxon>Panaeolus</taxon>
    </lineage>
</organism>
<feature type="compositionally biased region" description="Pro residues" evidence="1">
    <location>
        <begin position="152"/>
        <end position="165"/>
    </location>
</feature>
<keyword evidence="2" id="KW-0472">Membrane</keyword>
<keyword evidence="4" id="KW-1185">Reference proteome</keyword>
<dbReference type="OrthoDB" id="3359616at2759"/>
<sequence>MSDSGFLNQTFDDRDTGNLRYQGFWFLTGSWNATSVGLSGTLASSNDPFANVTFTFPVPARAFYYFGMQRSQGGLYEICIDCDPRNEIWLPIDALNVTDNGQNPPVVLFSQTFKTPSIHEIIIRNSNDTRIVSSGNSQITIDGILLEVVNPNAPPPATSPPPSTTLPPNSGLPSSDPSAIARKAAEVPIGTIVGGVLGGIALISLLVLAVYWFNISRRRAARARANIEEPPSSTAPNPGRYPYNEPPSSPPMTQRGNSSDLNSTPQRSPFVIPPRKAGLNPTSWVENTTLSPSRPSISTASMISSSVSTDLSSSASTSQGRRPRREMDGGPLPLRLDEEAEDEDDQVLPPEYGQVFGRSRRNTRSARNTTVPSSAASASLSPVRFNPTASGPADATSGMASPLPPPEKS</sequence>
<proteinExistence type="predicted"/>
<comment type="caution">
    <text evidence="3">The sequence shown here is derived from an EMBL/GenBank/DDBJ whole genome shotgun (WGS) entry which is preliminary data.</text>
</comment>
<evidence type="ECO:0000313" key="4">
    <source>
        <dbReference type="Proteomes" id="UP000284842"/>
    </source>
</evidence>
<evidence type="ECO:0000256" key="1">
    <source>
        <dbReference type="SAM" id="MobiDB-lite"/>
    </source>
</evidence>
<feature type="compositionally biased region" description="Polar residues" evidence="1">
    <location>
        <begin position="251"/>
        <end position="267"/>
    </location>
</feature>
<evidence type="ECO:0000256" key="2">
    <source>
        <dbReference type="SAM" id="Phobius"/>
    </source>
</evidence>
<feature type="region of interest" description="Disordered" evidence="1">
    <location>
        <begin position="223"/>
        <end position="409"/>
    </location>
</feature>
<evidence type="ECO:0000313" key="3">
    <source>
        <dbReference type="EMBL" id="PPQ71577.1"/>
    </source>
</evidence>
<dbReference type="InParanoid" id="A0A409VZ88"/>
<feature type="compositionally biased region" description="Polar residues" evidence="1">
    <location>
        <begin position="280"/>
        <end position="292"/>
    </location>
</feature>
<dbReference type="STRING" id="181874.A0A409VZ88"/>
<feature type="compositionally biased region" description="Low complexity" evidence="1">
    <location>
        <begin position="365"/>
        <end position="381"/>
    </location>
</feature>
<feature type="transmembrane region" description="Helical" evidence="2">
    <location>
        <begin position="192"/>
        <end position="214"/>
    </location>
</feature>
<gene>
    <name evidence="3" type="ORF">CVT24_006432</name>
</gene>
<dbReference type="Proteomes" id="UP000284842">
    <property type="component" value="Unassembled WGS sequence"/>
</dbReference>
<feature type="compositionally biased region" description="Low complexity" evidence="1">
    <location>
        <begin position="166"/>
        <end position="175"/>
    </location>
</feature>
<keyword evidence="2" id="KW-0812">Transmembrane</keyword>
<keyword evidence="2" id="KW-1133">Transmembrane helix</keyword>
<protein>
    <submittedName>
        <fullName evidence="3">Uncharacterized protein</fullName>
    </submittedName>
</protein>
<accession>A0A409VZ88</accession>
<dbReference type="AlphaFoldDB" id="A0A409VZ88"/>
<reference evidence="3 4" key="1">
    <citation type="journal article" date="2018" name="Evol. Lett.">
        <title>Horizontal gene cluster transfer increased hallucinogenic mushroom diversity.</title>
        <authorList>
            <person name="Reynolds H.T."/>
            <person name="Vijayakumar V."/>
            <person name="Gluck-Thaler E."/>
            <person name="Korotkin H.B."/>
            <person name="Matheny P.B."/>
            <person name="Slot J.C."/>
        </authorList>
    </citation>
    <scope>NUCLEOTIDE SEQUENCE [LARGE SCALE GENOMIC DNA]</scope>
    <source>
        <strain evidence="3 4">2629</strain>
    </source>
</reference>
<name>A0A409VZ88_9AGAR</name>
<feature type="region of interest" description="Disordered" evidence="1">
    <location>
        <begin position="151"/>
        <end position="177"/>
    </location>
</feature>
<dbReference type="EMBL" id="NHTK01005909">
    <property type="protein sequence ID" value="PPQ71577.1"/>
    <property type="molecule type" value="Genomic_DNA"/>
</dbReference>